<dbReference type="InterPro" id="IPR029442">
    <property type="entry name" value="GyrI-like"/>
</dbReference>
<dbReference type="EMBL" id="DVFI01000123">
    <property type="protein sequence ID" value="HIQ63748.1"/>
    <property type="molecule type" value="Genomic_DNA"/>
</dbReference>
<comment type="caution">
    <text evidence="2">The sequence shown here is derived from an EMBL/GenBank/DDBJ whole genome shotgun (WGS) entry which is preliminary data.</text>
</comment>
<dbReference type="SUPFAM" id="SSF55136">
    <property type="entry name" value="Probable bacterial effector-binding domain"/>
    <property type="match status" value="1"/>
</dbReference>
<proteinExistence type="predicted"/>
<dbReference type="AlphaFoldDB" id="A0A9D0YZP0"/>
<dbReference type="Pfam" id="PF06445">
    <property type="entry name" value="GyrI-like"/>
    <property type="match status" value="1"/>
</dbReference>
<organism evidence="2 3">
    <name type="scientific">Candidatus Avichristensenella intestinipullorum</name>
    <dbReference type="NCBI Taxonomy" id="2840693"/>
    <lineage>
        <taxon>Bacteria</taxon>
        <taxon>Bacillati</taxon>
        <taxon>Bacillota</taxon>
        <taxon>Clostridia</taxon>
        <taxon>Candidatus Avichristensenella</taxon>
    </lineage>
</organism>
<evidence type="ECO:0000313" key="2">
    <source>
        <dbReference type="EMBL" id="HIQ63748.1"/>
    </source>
</evidence>
<gene>
    <name evidence="2" type="ORF">IAA66_09240</name>
</gene>
<feature type="domain" description="GyrI-like small molecule binding" evidence="1">
    <location>
        <begin position="18"/>
        <end position="207"/>
    </location>
</feature>
<sequence>MAFDFKKEYKEFYLPRNTPQIVTVPRANYIAVRGHGDPNEEGGAYQRAIGVLYAVAYTLKMSEKAGRRIAGFYAYVVPPLEGFWWQDGTAGMDYAHKEAWRWISALRLPDFVTEQDVAWAVETASGKKKMDCSSAEFLTVDEGLCVQIMHCGAFDDEPATLAIVNEYLAQNGYADDVGPTRRHHEIYLSDARRVAPEKWRTVLRHPIRKA</sequence>
<name>A0A9D0YZP0_9FIRM</name>
<accession>A0A9D0YZP0</accession>
<dbReference type="Proteomes" id="UP000886819">
    <property type="component" value="Unassembled WGS sequence"/>
</dbReference>
<reference evidence="2" key="1">
    <citation type="submission" date="2020-10" db="EMBL/GenBank/DDBJ databases">
        <authorList>
            <person name="Gilroy R."/>
        </authorList>
    </citation>
    <scope>NUCLEOTIDE SEQUENCE</scope>
    <source>
        <strain evidence="2">ChiHile30-977</strain>
    </source>
</reference>
<dbReference type="Gene3D" id="3.20.80.10">
    <property type="entry name" value="Regulatory factor, effector binding domain"/>
    <property type="match status" value="1"/>
</dbReference>
<dbReference type="PIRSF" id="PIRSF031644">
    <property type="entry name" value="UCP031644"/>
    <property type="match status" value="1"/>
</dbReference>
<protein>
    <submittedName>
        <fullName evidence="2">GyrI-like domain-containing protein</fullName>
    </submittedName>
</protein>
<evidence type="ECO:0000313" key="3">
    <source>
        <dbReference type="Proteomes" id="UP000886819"/>
    </source>
</evidence>
<evidence type="ECO:0000259" key="1">
    <source>
        <dbReference type="Pfam" id="PF06445"/>
    </source>
</evidence>
<dbReference type="InterPro" id="IPR008319">
    <property type="entry name" value="GyrI-like_CCH_Lin2189-like"/>
</dbReference>
<reference evidence="2" key="2">
    <citation type="journal article" date="2021" name="PeerJ">
        <title>Extensive microbial diversity within the chicken gut microbiome revealed by metagenomics and culture.</title>
        <authorList>
            <person name="Gilroy R."/>
            <person name="Ravi A."/>
            <person name="Getino M."/>
            <person name="Pursley I."/>
            <person name="Horton D.L."/>
            <person name="Alikhan N.F."/>
            <person name="Baker D."/>
            <person name="Gharbi K."/>
            <person name="Hall N."/>
            <person name="Watson M."/>
            <person name="Adriaenssens E.M."/>
            <person name="Foster-Nyarko E."/>
            <person name="Jarju S."/>
            <person name="Secka A."/>
            <person name="Antonio M."/>
            <person name="Oren A."/>
            <person name="Chaudhuri R.R."/>
            <person name="La Ragione R."/>
            <person name="Hildebrand F."/>
            <person name="Pallen M.J."/>
        </authorList>
    </citation>
    <scope>NUCLEOTIDE SEQUENCE</scope>
    <source>
        <strain evidence="2">ChiHile30-977</strain>
    </source>
</reference>
<dbReference type="InterPro" id="IPR011256">
    <property type="entry name" value="Reg_factor_effector_dom_sf"/>
</dbReference>